<dbReference type="PROSITE" id="PS50297">
    <property type="entry name" value="ANK_REP_REGION"/>
    <property type="match status" value="4"/>
</dbReference>
<dbReference type="Proteomes" id="UP000762676">
    <property type="component" value="Unassembled WGS sequence"/>
</dbReference>
<proteinExistence type="predicted"/>
<dbReference type="Gene3D" id="1.25.40.20">
    <property type="entry name" value="Ankyrin repeat-containing domain"/>
    <property type="match status" value="6"/>
</dbReference>
<dbReference type="Pfam" id="PF00023">
    <property type="entry name" value="Ank"/>
    <property type="match status" value="2"/>
</dbReference>
<dbReference type="Pfam" id="PF12796">
    <property type="entry name" value="Ank_2"/>
    <property type="match status" value="3"/>
</dbReference>
<evidence type="ECO:0000256" key="3">
    <source>
        <dbReference type="PROSITE-ProRule" id="PRU00023"/>
    </source>
</evidence>
<evidence type="ECO:0000256" key="1">
    <source>
        <dbReference type="ARBA" id="ARBA00022737"/>
    </source>
</evidence>
<feature type="region of interest" description="Disordered" evidence="4">
    <location>
        <begin position="1"/>
        <end position="37"/>
    </location>
</feature>
<sequence length="894" mass="100639">MSYRSLRQGVTKRKVSGLDDDERAAKRKVSGPDDDEGVTRIKQAHLNDDLSLSEAIERNDFLAVKQFLECKVQRVSKTCLEAALLQAAEEGNKPIVQLLVRHGVYVKGRSKVGCLALIAAAKRGYLDIVKLLIRKGVPVDSKDSSGRTALMAAVEKSCCSVLITFLLENCEADINLQDNEGKTALMLAVEQWDYGAVQILFFGNDEEDIKDYNCDEGIKDKYGRTALDLAGMNGSAELMNVLSESRKESCSPLKIAARRNNLDLVQRIVETHPFCIDSFSFEEDPLTSAMYGSEEDKKTWDGKIHCSFELVDFLVREGVNVSDYHFCGYTPLMFAAAAGADKVVELLLNHKAVVNDTCESYDDYLDWKRQTPLMMAAHKGWARIVKMLIRAGAKLDMKDNDGENALGFAARGGHRECVKALLKRWKLLSDNDIEVVAQHKMLDVLTDIEDRWNDLFKDADRLQKLLWYCVNAKNYDAVETLIKCGADVNRANESGDTILMKAVQKCDPKFLELIIRSGADVNAQTDNGDTALLQALHIRKKSSYVEEKVALLLQHGANVNHINLAMKTPLMVAAALSFGYNNVFKMLLDSQPDLNARDANGDTATHFALCGEERLEMLATKGADINIVNGQNKNPLMIAFRQLNDRAVKILINQGASINKHRSQVVRQAWRNELDFFLRLFTEKGYSYLHYYEFKKCVQTLFEAGFTLHDASPSELDKFLVTCINIKEFKLLALLVESGVGPSSLDVSHLPMYFERNVIIDAAVICNHKVTPMCMAILLQQPQTVAFFAQTCFYHQEDVKILRHPLIKEKLNKLSLKRPTSNLFTLDDLCPEKWSLRTWSKLAVLRAVGYGEGREQRLRALPIPNKLQDELLYKNVSSMEKMKSSYFGPYFSPW</sequence>
<comment type="caution">
    <text evidence="5">The sequence shown here is derived from an EMBL/GenBank/DDBJ whole genome shotgun (WGS) entry which is preliminary data.</text>
</comment>
<keyword evidence="1" id="KW-0677">Repeat</keyword>
<dbReference type="PROSITE" id="PS50088">
    <property type="entry name" value="ANK_REPEAT"/>
    <property type="match status" value="5"/>
</dbReference>
<dbReference type="AlphaFoldDB" id="A0AAV4IXZ2"/>
<dbReference type="PANTHER" id="PTHR24198">
    <property type="entry name" value="ANKYRIN REPEAT AND PROTEIN KINASE DOMAIN-CONTAINING PROTEIN"/>
    <property type="match status" value="1"/>
</dbReference>
<feature type="repeat" description="ANK" evidence="3">
    <location>
        <begin position="631"/>
        <end position="663"/>
    </location>
</feature>
<keyword evidence="6" id="KW-1185">Reference proteome</keyword>
<evidence type="ECO:0000256" key="2">
    <source>
        <dbReference type="ARBA" id="ARBA00023043"/>
    </source>
</evidence>
<dbReference type="InterPro" id="IPR036770">
    <property type="entry name" value="Ankyrin_rpt-contain_sf"/>
</dbReference>
<gene>
    <name evidence="5" type="ORF">ElyMa_001408500</name>
</gene>
<feature type="repeat" description="ANK" evidence="3">
    <location>
        <begin position="112"/>
        <end position="144"/>
    </location>
</feature>
<evidence type="ECO:0000313" key="6">
    <source>
        <dbReference type="Proteomes" id="UP000762676"/>
    </source>
</evidence>
<reference evidence="5 6" key="1">
    <citation type="journal article" date="2021" name="Elife">
        <title>Chloroplast acquisition without the gene transfer in kleptoplastic sea slugs, Plakobranchus ocellatus.</title>
        <authorList>
            <person name="Maeda T."/>
            <person name="Takahashi S."/>
            <person name="Yoshida T."/>
            <person name="Shimamura S."/>
            <person name="Takaki Y."/>
            <person name="Nagai Y."/>
            <person name="Toyoda A."/>
            <person name="Suzuki Y."/>
            <person name="Arimoto A."/>
            <person name="Ishii H."/>
            <person name="Satoh N."/>
            <person name="Nishiyama T."/>
            <person name="Hasebe M."/>
            <person name="Maruyama T."/>
            <person name="Minagawa J."/>
            <person name="Obokata J."/>
            <person name="Shigenobu S."/>
        </authorList>
    </citation>
    <scope>NUCLEOTIDE SEQUENCE [LARGE SCALE GENOMIC DNA]</scope>
</reference>
<accession>A0AAV4IXZ2</accession>
<protein>
    <submittedName>
        <fullName evidence="5">Ankyrin repeat protein</fullName>
    </submittedName>
</protein>
<feature type="repeat" description="ANK" evidence="3">
    <location>
        <begin position="368"/>
        <end position="400"/>
    </location>
</feature>
<feature type="repeat" description="ANK" evidence="3">
    <location>
        <begin position="494"/>
        <end position="526"/>
    </location>
</feature>
<evidence type="ECO:0000313" key="5">
    <source>
        <dbReference type="EMBL" id="GFS13886.1"/>
    </source>
</evidence>
<organism evidence="5 6">
    <name type="scientific">Elysia marginata</name>
    <dbReference type="NCBI Taxonomy" id="1093978"/>
    <lineage>
        <taxon>Eukaryota</taxon>
        <taxon>Metazoa</taxon>
        <taxon>Spiralia</taxon>
        <taxon>Lophotrochozoa</taxon>
        <taxon>Mollusca</taxon>
        <taxon>Gastropoda</taxon>
        <taxon>Heterobranchia</taxon>
        <taxon>Euthyneura</taxon>
        <taxon>Panpulmonata</taxon>
        <taxon>Sacoglossa</taxon>
        <taxon>Placobranchoidea</taxon>
        <taxon>Plakobranchidae</taxon>
        <taxon>Elysia</taxon>
    </lineage>
</organism>
<dbReference type="SMART" id="SM00248">
    <property type="entry name" value="ANK"/>
    <property type="match status" value="15"/>
</dbReference>
<dbReference type="InterPro" id="IPR002110">
    <property type="entry name" value="Ankyrin_rpt"/>
</dbReference>
<evidence type="ECO:0000256" key="4">
    <source>
        <dbReference type="SAM" id="MobiDB-lite"/>
    </source>
</evidence>
<feature type="repeat" description="ANK" evidence="3">
    <location>
        <begin position="327"/>
        <end position="359"/>
    </location>
</feature>
<name>A0AAV4IXZ2_9GAST</name>
<dbReference type="EMBL" id="BMAT01002776">
    <property type="protein sequence ID" value="GFS13886.1"/>
    <property type="molecule type" value="Genomic_DNA"/>
</dbReference>
<dbReference type="SUPFAM" id="SSF48403">
    <property type="entry name" value="Ankyrin repeat"/>
    <property type="match status" value="2"/>
</dbReference>
<dbReference type="PANTHER" id="PTHR24198:SF165">
    <property type="entry name" value="ANKYRIN REPEAT-CONTAINING PROTEIN-RELATED"/>
    <property type="match status" value="1"/>
</dbReference>
<keyword evidence="2 3" id="KW-0040">ANK repeat</keyword>